<dbReference type="SUPFAM" id="SSF53756">
    <property type="entry name" value="UDP-Glycosyltransferase/glycogen phosphorylase"/>
    <property type="match status" value="1"/>
</dbReference>
<dbReference type="Proteomes" id="UP001596977">
    <property type="component" value="Unassembled WGS sequence"/>
</dbReference>
<evidence type="ECO:0000313" key="2">
    <source>
        <dbReference type="EMBL" id="MFD0947234.1"/>
    </source>
</evidence>
<accession>A0ABW3H8B5</accession>
<dbReference type="EMBL" id="JBHTJG010000006">
    <property type="protein sequence ID" value="MFD0947234.1"/>
    <property type="molecule type" value="Genomic_DNA"/>
</dbReference>
<dbReference type="PANTHER" id="PTHR12526">
    <property type="entry name" value="GLYCOSYLTRANSFERASE"/>
    <property type="match status" value="1"/>
</dbReference>
<dbReference type="Gene3D" id="3.40.50.2000">
    <property type="entry name" value="Glycogen Phosphorylase B"/>
    <property type="match status" value="2"/>
</dbReference>
<dbReference type="GO" id="GO:0016757">
    <property type="term" value="F:glycosyltransferase activity"/>
    <property type="evidence" value="ECO:0007669"/>
    <property type="project" value="UniProtKB-KW"/>
</dbReference>
<evidence type="ECO:0000313" key="3">
    <source>
        <dbReference type="Proteomes" id="UP001596977"/>
    </source>
</evidence>
<proteinExistence type="predicted"/>
<gene>
    <name evidence="2" type="ORF">ACFQ1E_12865</name>
</gene>
<sequence length="361" mass="38482">MPAANGGGAERAMIGVAGCLARSGISVEIALVRKTGPFLDDIDPAIRIVDLGAGKLRKALFPLNRYVRAAKPRLIVSPIVGTDALVLLGKALFRWDSKVHISVQNSPSASAGVSQDAIARHWPTLIRTLYRFAASINGISEGVAQDVERIMKRPAGSVPVINNPVDIASVQEKAASEPEYAWLRDKKAPVLLAVGRLVRQKDVPTLLKAFALLRKERDARLIILGEGPDRPALEALAATLGISDDLLMPGFSSNPFSAMAASDVFVLSSRWEGFANVVAEALACGTKVVSTDCPSGPAEILENGRHGTLVPIGDEAALARAMGEAIDSKIDPAQLRERAADFSLDRIAESYRQLFQARGLI</sequence>
<feature type="domain" description="Glycosyl transferase family 1" evidence="1">
    <location>
        <begin position="183"/>
        <end position="340"/>
    </location>
</feature>
<dbReference type="PANTHER" id="PTHR12526:SF630">
    <property type="entry name" value="GLYCOSYLTRANSFERASE"/>
    <property type="match status" value="1"/>
</dbReference>
<dbReference type="CDD" id="cd03811">
    <property type="entry name" value="GT4_GT28_WabH-like"/>
    <property type="match status" value="1"/>
</dbReference>
<comment type="caution">
    <text evidence="2">The sequence shown here is derived from an EMBL/GenBank/DDBJ whole genome shotgun (WGS) entry which is preliminary data.</text>
</comment>
<name>A0ABW3H8B5_9SPHN</name>
<dbReference type="Pfam" id="PF00534">
    <property type="entry name" value="Glycos_transf_1"/>
    <property type="match status" value="1"/>
</dbReference>
<keyword evidence="2" id="KW-0808">Transferase</keyword>
<protein>
    <submittedName>
        <fullName evidence="2">Glycosyltransferase</fullName>
        <ecNumber evidence="2">2.4.-.-</ecNumber>
    </submittedName>
</protein>
<evidence type="ECO:0000259" key="1">
    <source>
        <dbReference type="Pfam" id="PF00534"/>
    </source>
</evidence>
<reference evidence="3" key="1">
    <citation type="journal article" date="2019" name="Int. J. Syst. Evol. Microbiol.">
        <title>The Global Catalogue of Microorganisms (GCM) 10K type strain sequencing project: providing services to taxonomists for standard genome sequencing and annotation.</title>
        <authorList>
            <consortium name="The Broad Institute Genomics Platform"/>
            <consortium name="The Broad Institute Genome Sequencing Center for Infectious Disease"/>
            <person name="Wu L."/>
            <person name="Ma J."/>
        </authorList>
    </citation>
    <scope>NUCLEOTIDE SEQUENCE [LARGE SCALE GENOMIC DNA]</scope>
    <source>
        <strain evidence="3">CCUG 62982</strain>
    </source>
</reference>
<dbReference type="EC" id="2.4.-.-" evidence="2"/>
<keyword evidence="3" id="KW-1185">Reference proteome</keyword>
<keyword evidence="2" id="KW-0328">Glycosyltransferase</keyword>
<dbReference type="InterPro" id="IPR001296">
    <property type="entry name" value="Glyco_trans_1"/>
</dbReference>
<organism evidence="2 3">
    <name type="scientific">Sphingomonas canadensis</name>
    <dbReference type="NCBI Taxonomy" id="1219257"/>
    <lineage>
        <taxon>Bacteria</taxon>
        <taxon>Pseudomonadati</taxon>
        <taxon>Pseudomonadota</taxon>
        <taxon>Alphaproteobacteria</taxon>
        <taxon>Sphingomonadales</taxon>
        <taxon>Sphingomonadaceae</taxon>
        <taxon>Sphingomonas</taxon>
    </lineage>
</organism>